<reference evidence="1" key="2">
    <citation type="submission" date="2013-10" db="EMBL/GenBank/DDBJ databases">
        <authorList>
            <person name="Aslett M."/>
        </authorList>
    </citation>
    <scope>NUCLEOTIDE SEQUENCE [LARGE SCALE GENOMIC DNA]</scope>
    <source>
        <strain evidence="1">Houghton</strain>
    </source>
</reference>
<dbReference type="AlphaFoldDB" id="U6G0L8"/>
<sequence length="192" mass="19806">MPFEGAGLPGLAASHLLVTEAIGVEETTGVPVLGNALPDKEDGSVFNAEGVAVRGVDVVAKPCLEQSAGPEEEDRDRDVGVVATLGFAGITTLAVRGKARVGVKQAAGFAVRGAERLRDGEISESRVRGSEGLVERNIAGLHPSENKGAPARAIVVFVVRGTPEEREEVEAFKNVGALHGANANESGFTNVS</sequence>
<dbReference type="EMBL" id="HG689035">
    <property type="protein sequence ID" value="CDI73851.1"/>
    <property type="molecule type" value="Genomic_DNA"/>
</dbReference>
<protein>
    <submittedName>
        <fullName evidence="1">Uncharacterized protein</fullName>
    </submittedName>
</protein>
<keyword evidence="2" id="KW-1185">Reference proteome</keyword>
<proteinExistence type="predicted"/>
<reference evidence="1" key="1">
    <citation type="submission" date="2013-10" db="EMBL/GenBank/DDBJ databases">
        <title>Genomic analysis of the causative agents of coccidiosis in chickens.</title>
        <authorList>
            <person name="Reid A.J."/>
            <person name="Blake D."/>
            <person name="Billington K."/>
            <person name="Browne H."/>
            <person name="Dunn M."/>
            <person name="Hung S."/>
            <person name="Kawahara F."/>
            <person name="Miranda-Saavedra D."/>
            <person name="Mourier T."/>
            <person name="Nagra H."/>
            <person name="Otto T.D."/>
            <person name="Rawlings N."/>
            <person name="Sanchez A."/>
            <person name="Sanders M."/>
            <person name="Subramaniam C."/>
            <person name="Tay Y."/>
            <person name="Dear P."/>
            <person name="Doerig C."/>
            <person name="Gruber A."/>
            <person name="Parkinson J."/>
            <person name="Shirley M."/>
            <person name="Wan K.L."/>
            <person name="Berriman M."/>
            <person name="Tomley F."/>
            <person name="Pain A."/>
        </authorList>
    </citation>
    <scope>NUCLEOTIDE SEQUENCE [LARGE SCALE GENOMIC DNA]</scope>
    <source>
        <strain evidence="1">Houghton</strain>
    </source>
</reference>
<evidence type="ECO:0000313" key="2">
    <source>
        <dbReference type="Proteomes" id="UP000018201"/>
    </source>
</evidence>
<name>U6G0L8_9EIME</name>
<dbReference type="VEuPathDB" id="ToxoDB:EPH_0000740"/>
<gene>
    <name evidence="1" type="ORF">EPH_0000740</name>
</gene>
<organism evidence="1 2">
    <name type="scientific">Eimeria praecox</name>
    <dbReference type="NCBI Taxonomy" id="51316"/>
    <lineage>
        <taxon>Eukaryota</taxon>
        <taxon>Sar</taxon>
        <taxon>Alveolata</taxon>
        <taxon>Apicomplexa</taxon>
        <taxon>Conoidasida</taxon>
        <taxon>Coccidia</taxon>
        <taxon>Eucoccidiorida</taxon>
        <taxon>Eimeriorina</taxon>
        <taxon>Eimeriidae</taxon>
        <taxon>Eimeria</taxon>
    </lineage>
</organism>
<accession>U6G0L8</accession>
<evidence type="ECO:0000313" key="1">
    <source>
        <dbReference type="EMBL" id="CDI73851.1"/>
    </source>
</evidence>
<dbReference type="Proteomes" id="UP000018201">
    <property type="component" value="Unassembled WGS sequence"/>
</dbReference>